<gene>
    <name evidence="1" type="ORF">CWS31_013360</name>
</gene>
<accession>A0ABY3MV01</accession>
<name>A0ABY3MV01_9GAMM</name>
<dbReference type="EMBL" id="PJAI02000016">
    <property type="protein sequence ID" value="TYK64944.1"/>
    <property type="molecule type" value="Genomic_DNA"/>
</dbReference>
<evidence type="ECO:0008006" key="3">
    <source>
        <dbReference type="Google" id="ProtNLM"/>
    </source>
</evidence>
<evidence type="ECO:0000313" key="1">
    <source>
        <dbReference type="EMBL" id="TYK64944.1"/>
    </source>
</evidence>
<keyword evidence="2" id="KW-1185">Reference proteome</keyword>
<protein>
    <recommendedName>
        <fullName evidence="3">IS110 family transposase</fullName>
    </recommendedName>
</protein>
<evidence type="ECO:0000313" key="2">
    <source>
        <dbReference type="Proteomes" id="UP000815846"/>
    </source>
</evidence>
<comment type="caution">
    <text evidence="1">The sequence shown here is derived from an EMBL/GenBank/DDBJ whole genome shotgun (WGS) entry which is preliminary data.</text>
</comment>
<sequence>MKKSTTISIDLAKTVFQVALFNKYGVLKSNNKISQAKMVQFIAQHPEAVIFPLNGRYVP</sequence>
<dbReference type="RefSeq" id="WP_101342696.1">
    <property type="nucleotide sequence ID" value="NZ_PJAI02000016.1"/>
</dbReference>
<proteinExistence type="predicted"/>
<reference evidence="1 2" key="1">
    <citation type="submission" date="2019-08" db="EMBL/GenBank/DDBJ databases">
        <title>Microbe sample from Colwellia echini.</title>
        <authorList>
            <person name="Christiansen L."/>
            <person name="Pathiraja D."/>
            <person name="Schultz-Johansen M."/>
            <person name="Choi I.-G."/>
            <person name="Stougaard P."/>
        </authorList>
    </citation>
    <scope>NUCLEOTIDE SEQUENCE [LARGE SCALE GENOMIC DNA]</scope>
    <source>
        <strain evidence="1 2">A3</strain>
    </source>
</reference>
<dbReference type="Proteomes" id="UP000815846">
    <property type="component" value="Unassembled WGS sequence"/>
</dbReference>
<organism evidence="1 2">
    <name type="scientific">Colwellia echini</name>
    <dbReference type="NCBI Taxonomy" id="1982103"/>
    <lineage>
        <taxon>Bacteria</taxon>
        <taxon>Pseudomonadati</taxon>
        <taxon>Pseudomonadota</taxon>
        <taxon>Gammaproteobacteria</taxon>
        <taxon>Alteromonadales</taxon>
        <taxon>Colwelliaceae</taxon>
        <taxon>Colwellia</taxon>
    </lineage>
</organism>